<name>A0ABD1VKZ4_9LAMI</name>
<dbReference type="EMBL" id="JBFOLJ010000005">
    <property type="protein sequence ID" value="KAL2537065.1"/>
    <property type="molecule type" value="Genomic_DNA"/>
</dbReference>
<reference evidence="3" key="1">
    <citation type="submission" date="2024-07" db="EMBL/GenBank/DDBJ databases">
        <title>Two chromosome-level genome assemblies of Korean endemic species Abeliophyllum distichum and Forsythia ovata (Oleaceae).</title>
        <authorList>
            <person name="Jang H."/>
        </authorList>
    </citation>
    <scope>NUCLEOTIDE SEQUENCE [LARGE SCALE GENOMIC DNA]</scope>
</reference>
<proteinExistence type="predicted"/>
<keyword evidence="3" id="KW-1185">Reference proteome</keyword>
<sequence length="107" mass="11785">MSGFHFPKVPKFKVRRRGVVDDASLLHLASSTTFGSRPTVLQESETTVGNSHIPPAPEVTADIPSPTIPTRPVPPPRNVRQLVKRKPRAESGEQAFQTSGIQKYENE</sequence>
<accession>A0ABD1VKZ4</accession>
<gene>
    <name evidence="2" type="ORF">Fot_18456</name>
</gene>
<feature type="compositionally biased region" description="Polar residues" evidence="1">
    <location>
        <begin position="35"/>
        <end position="50"/>
    </location>
</feature>
<protein>
    <submittedName>
        <fullName evidence="2">Uncharacterized protein</fullName>
    </submittedName>
</protein>
<feature type="compositionally biased region" description="Pro residues" evidence="1">
    <location>
        <begin position="66"/>
        <end position="77"/>
    </location>
</feature>
<evidence type="ECO:0000256" key="1">
    <source>
        <dbReference type="SAM" id="MobiDB-lite"/>
    </source>
</evidence>
<evidence type="ECO:0000313" key="2">
    <source>
        <dbReference type="EMBL" id="KAL2537065.1"/>
    </source>
</evidence>
<feature type="region of interest" description="Disordered" evidence="1">
    <location>
        <begin position="35"/>
        <end position="107"/>
    </location>
</feature>
<evidence type="ECO:0000313" key="3">
    <source>
        <dbReference type="Proteomes" id="UP001604277"/>
    </source>
</evidence>
<dbReference type="AlphaFoldDB" id="A0ABD1VKZ4"/>
<organism evidence="2 3">
    <name type="scientific">Forsythia ovata</name>
    <dbReference type="NCBI Taxonomy" id="205694"/>
    <lineage>
        <taxon>Eukaryota</taxon>
        <taxon>Viridiplantae</taxon>
        <taxon>Streptophyta</taxon>
        <taxon>Embryophyta</taxon>
        <taxon>Tracheophyta</taxon>
        <taxon>Spermatophyta</taxon>
        <taxon>Magnoliopsida</taxon>
        <taxon>eudicotyledons</taxon>
        <taxon>Gunneridae</taxon>
        <taxon>Pentapetalae</taxon>
        <taxon>asterids</taxon>
        <taxon>lamiids</taxon>
        <taxon>Lamiales</taxon>
        <taxon>Oleaceae</taxon>
        <taxon>Forsythieae</taxon>
        <taxon>Forsythia</taxon>
    </lineage>
</organism>
<dbReference type="Proteomes" id="UP001604277">
    <property type="component" value="Unassembled WGS sequence"/>
</dbReference>
<comment type="caution">
    <text evidence="2">The sequence shown here is derived from an EMBL/GenBank/DDBJ whole genome shotgun (WGS) entry which is preliminary data.</text>
</comment>